<sequence>MTKSQGFSQRWLLVIALPVLAVSAQAAPVIGSALKAPLQQVLEQLDQNQPAVAVQALLRLLERDNLSRYEQATLKRFLAHAYLKGDQPELAIEAFEQALDSQVLTTKEQRDLNYQVGQLYLGQDRPRRAIEQLRDLDPAEYPQAALYLGRAQSRVGAHEEAIETAERRLTDGSQPTRDDINHLLALYRQAGRPEPAKALARQALAWYPAERLYWRELARLRLQLGETRAAAATLQAMERLGLLDTPRARDRLIELYRHLDAPTKAAELLEQTLDDAHRETKDATRERLAAAWLQARAWDKAAAELSALVADQARPDPELLADLAYCHYQQGQWTHTMDTYKACAAMLVRVGKMLKMRMSRDKDL</sequence>
<evidence type="ECO:0000313" key="3">
    <source>
        <dbReference type="Proteomes" id="UP001432180"/>
    </source>
</evidence>
<dbReference type="RefSeq" id="WP_328987628.1">
    <property type="nucleotide sequence ID" value="NZ_CP121472.1"/>
</dbReference>
<dbReference type="Pfam" id="PF13432">
    <property type="entry name" value="TPR_16"/>
    <property type="match status" value="2"/>
</dbReference>
<name>A0ABZ0S9X2_9GAMM</name>
<feature type="signal peptide" evidence="1">
    <location>
        <begin position="1"/>
        <end position="26"/>
    </location>
</feature>
<organism evidence="2 3">
    <name type="scientific">Thiorhodovibrio winogradskyi</name>
    <dbReference type="NCBI Taxonomy" id="77007"/>
    <lineage>
        <taxon>Bacteria</taxon>
        <taxon>Pseudomonadati</taxon>
        <taxon>Pseudomonadota</taxon>
        <taxon>Gammaproteobacteria</taxon>
        <taxon>Chromatiales</taxon>
        <taxon>Chromatiaceae</taxon>
        <taxon>Thiorhodovibrio</taxon>
    </lineage>
</organism>
<dbReference type="Proteomes" id="UP001432180">
    <property type="component" value="Chromosome"/>
</dbReference>
<dbReference type="SUPFAM" id="SSF48452">
    <property type="entry name" value="TPR-like"/>
    <property type="match status" value="1"/>
</dbReference>
<evidence type="ECO:0000313" key="2">
    <source>
        <dbReference type="EMBL" id="WPL17114.1"/>
    </source>
</evidence>
<reference evidence="2 3" key="1">
    <citation type="journal article" date="2023" name="Microorganisms">
        <title>Thiorhodovibrio frisius and Trv. litoralis spp. nov., Two Novel Members from a Clade of Fastidious Purple Sulfur Bacteria That Exhibit Unique Red-Shifted Light-Harvesting Capabilities.</title>
        <authorList>
            <person name="Methner A."/>
            <person name="Kuzyk S.B."/>
            <person name="Petersen J."/>
            <person name="Bauer S."/>
            <person name="Brinkmann H."/>
            <person name="Sichau K."/>
            <person name="Wanner G."/>
            <person name="Wolf J."/>
            <person name="Neumann-Schaal M."/>
            <person name="Henke P."/>
            <person name="Tank M."/>
            <person name="Sproer C."/>
            <person name="Bunk B."/>
            <person name="Overmann J."/>
        </authorList>
    </citation>
    <scope>NUCLEOTIDE SEQUENCE [LARGE SCALE GENOMIC DNA]</scope>
    <source>
        <strain evidence="2 3">DSM 6702</strain>
    </source>
</reference>
<dbReference type="Gene3D" id="1.25.40.10">
    <property type="entry name" value="Tetratricopeptide repeat domain"/>
    <property type="match status" value="2"/>
</dbReference>
<accession>A0ABZ0S9X2</accession>
<gene>
    <name evidence="2" type="ORF">Thiowin_02102</name>
</gene>
<proteinExistence type="predicted"/>
<protein>
    <submittedName>
        <fullName evidence="2">PEP-CTERM system TPR-repeat lipoprotein</fullName>
    </submittedName>
</protein>
<keyword evidence="3" id="KW-1185">Reference proteome</keyword>
<evidence type="ECO:0000256" key="1">
    <source>
        <dbReference type="SAM" id="SignalP"/>
    </source>
</evidence>
<dbReference type="EMBL" id="CP121472">
    <property type="protein sequence ID" value="WPL17114.1"/>
    <property type="molecule type" value="Genomic_DNA"/>
</dbReference>
<keyword evidence="1" id="KW-0732">Signal</keyword>
<feature type="chain" id="PRO_5045308797" evidence="1">
    <location>
        <begin position="27"/>
        <end position="364"/>
    </location>
</feature>
<dbReference type="InterPro" id="IPR011990">
    <property type="entry name" value="TPR-like_helical_dom_sf"/>
</dbReference>
<keyword evidence="2" id="KW-0449">Lipoprotein</keyword>